<gene>
    <name evidence="2" type="ORF">Acr_03g0001560</name>
</gene>
<dbReference type="OrthoDB" id="10253982at2759"/>
<evidence type="ECO:0000256" key="1">
    <source>
        <dbReference type="ARBA" id="ARBA00022837"/>
    </source>
</evidence>
<dbReference type="EMBL" id="BJWL01000003">
    <property type="protein sequence ID" value="GFY83382.1"/>
    <property type="molecule type" value="Genomic_DNA"/>
</dbReference>
<name>A0A7J0EAN5_9ERIC</name>
<comment type="caution">
    <text evidence="2">The sequence shown here is derived from an EMBL/GenBank/DDBJ whole genome shotgun (WGS) entry which is preliminary data.</text>
</comment>
<sequence>MGSISRNRSYAIGSPISDPNSISCTTFNILAPMYKRLNKEEFWVGNEELVDMYEMRLGNTGYMNFKLDRTNNRGDGLLTAVHKDYFRVLNHQELLFNDIGDRVTQLLHVELVAPFSQCRSNNVRQEILIVKPTYYFRMIQGLCLVRLNQVYKILQYVETYQKENKLNPLPVILCGDWNGTKEVIFSSSLDLRGKKGASFMEMWSSLFDSYALMKYLLRRASLTDNDAFAFLKADSQGDYITYAGFREALRQLNVIGHRHGLCVEETRELWVQADIDGNGVLDYKEFQHRIWNPTWSEKRDEVRNMAWEDDVENMDQTIGFSVKNAVLFPTEVEKGMWSEDYSLSDHARLTVVFSPVKNAMSFTDILTNPEAAGLMGMSISHSLILFGTLPLLLKQWNDYPTTQCFAVKRIGNRLQVPPATRWGEDICIKKGAMPNHSPLTHMGRVPEGTAKTPPWGAVCLVKAVVGEGTHPA</sequence>
<keyword evidence="2" id="KW-0540">Nuclease</keyword>
<evidence type="ECO:0000313" key="3">
    <source>
        <dbReference type="Proteomes" id="UP000585474"/>
    </source>
</evidence>
<proteinExistence type="predicted"/>
<accession>A0A7J0EAN5</accession>
<dbReference type="GO" id="GO:0000175">
    <property type="term" value="F:3'-5'-RNA exonuclease activity"/>
    <property type="evidence" value="ECO:0007669"/>
    <property type="project" value="TreeGrafter"/>
</dbReference>
<keyword evidence="2" id="KW-0255">Endonuclease</keyword>
<keyword evidence="2" id="KW-0269">Exonuclease</keyword>
<keyword evidence="3" id="KW-1185">Reference proteome</keyword>
<keyword evidence="2" id="KW-0378">Hydrolase</keyword>
<dbReference type="PROSITE" id="PS00018">
    <property type="entry name" value="EF_HAND_1"/>
    <property type="match status" value="1"/>
</dbReference>
<dbReference type="Proteomes" id="UP000585474">
    <property type="component" value="Unassembled WGS sequence"/>
</dbReference>
<organism evidence="2 3">
    <name type="scientific">Actinidia rufa</name>
    <dbReference type="NCBI Taxonomy" id="165716"/>
    <lineage>
        <taxon>Eukaryota</taxon>
        <taxon>Viridiplantae</taxon>
        <taxon>Streptophyta</taxon>
        <taxon>Embryophyta</taxon>
        <taxon>Tracheophyta</taxon>
        <taxon>Spermatophyta</taxon>
        <taxon>Magnoliopsida</taxon>
        <taxon>eudicotyledons</taxon>
        <taxon>Gunneridae</taxon>
        <taxon>Pentapetalae</taxon>
        <taxon>asterids</taxon>
        <taxon>Ericales</taxon>
        <taxon>Actinidiaceae</taxon>
        <taxon>Actinidia</taxon>
    </lineage>
</organism>
<evidence type="ECO:0000313" key="2">
    <source>
        <dbReference type="EMBL" id="GFY83382.1"/>
    </source>
</evidence>
<reference evidence="2 3" key="1">
    <citation type="submission" date="2019-07" db="EMBL/GenBank/DDBJ databases">
        <title>De Novo Assembly of kiwifruit Actinidia rufa.</title>
        <authorList>
            <person name="Sugita-Konishi S."/>
            <person name="Sato K."/>
            <person name="Mori E."/>
            <person name="Abe Y."/>
            <person name="Kisaki G."/>
            <person name="Hamano K."/>
            <person name="Suezawa K."/>
            <person name="Otani M."/>
            <person name="Fukuda T."/>
            <person name="Manabe T."/>
            <person name="Gomi K."/>
            <person name="Tabuchi M."/>
            <person name="Akimitsu K."/>
            <person name="Kataoka I."/>
        </authorList>
    </citation>
    <scope>NUCLEOTIDE SEQUENCE [LARGE SCALE GENOMIC DNA]</scope>
    <source>
        <strain evidence="3">cv. Fuchu</strain>
    </source>
</reference>
<dbReference type="InterPro" id="IPR011992">
    <property type="entry name" value="EF-hand-dom_pair"/>
</dbReference>
<dbReference type="InterPro" id="IPR036691">
    <property type="entry name" value="Endo/exonu/phosph_ase_sf"/>
</dbReference>
<dbReference type="Gene3D" id="3.60.10.10">
    <property type="entry name" value="Endonuclease/exonuclease/phosphatase"/>
    <property type="match status" value="1"/>
</dbReference>
<keyword evidence="1" id="KW-0106">Calcium</keyword>
<dbReference type="InterPro" id="IPR050410">
    <property type="entry name" value="CCR4/nocturin_mRNA_transcr"/>
</dbReference>
<dbReference type="InterPro" id="IPR018247">
    <property type="entry name" value="EF_Hand_1_Ca_BS"/>
</dbReference>
<dbReference type="AlphaFoldDB" id="A0A7J0EAN5"/>
<dbReference type="SUPFAM" id="SSF56219">
    <property type="entry name" value="DNase I-like"/>
    <property type="match status" value="1"/>
</dbReference>
<dbReference type="PANTHER" id="PTHR12121:SF31">
    <property type="entry name" value="FAMILY PROTEIN, PUTATIVE, EXPRESSED-RELATED"/>
    <property type="match status" value="1"/>
</dbReference>
<dbReference type="SUPFAM" id="SSF47473">
    <property type="entry name" value="EF-hand"/>
    <property type="match status" value="1"/>
</dbReference>
<dbReference type="PANTHER" id="PTHR12121">
    <property type="entry name" value="CARBON CATABOLITE REPRESSOR PROTEIN 4"/>
    <property type="match status" value="1"/>
</dbReference>
<dbReference type="GO" id="GO:0004519">
    <property type="term" value="F:endonuclease activity"/>
    <property type="evidence" value="ECO:0007669"/>
    <property type="project" value="UniProtKB-KW"/>
</dbReference>
<protein>
    <submittedName>
        <fullName evidence="2">Calcium-binding endonuclease/exonuclease/phosphatase family</fullName>
    </submittedName>
</protein>